<dbReference type="InterPro" id="IPR011527">
    <property type="entry name" value="ABC1_TM_dom"/>
</dbReference>
<evidence type="ECO:0000256" key="1">
    <source>
        <dbReference type="ARBA" id="ARBA00004141"/>
    </source>
</evidence>
<dbReference type="Proteomes" id="UP000254794">
    <property type="component" value="Unassembled WGS sequence"/>
</dbReference>
<reference evidence="7 8" key="1">
    <citation type="submission" date="2018-06" db="EMBL/GenBank/DDBJ databases">
        <authorList>
            <consortium name="Pathogen Informatics"/>
            <person name="Doyle S."/>
        </authorList>
    </citation>
    <scope>NUCLEOTIDE SEQUENCE [LARGE SCALE GENOMIC DNA]</scope>
    <source>
        <strain evidence="7 8">NCTC13316</strain>
    </source>
</reference>
<evidence type="ECO:0000259" key="6">
    <source>
        <dbReference type="PROSITE" id="PS50929"/>
    </source>
</evidence>
<comment type="subcellular location">
    <subcellularLocation>
        <location evidence="1">Membrane</location>
        <topology evidence="1">Multi-pass membrane protein</topology>
    </subcellularLocation>
</comment>
<gene>
    <name evidence="7" type="ORF">NCTC13316_03167</name>
</gene>
<name>A0A378K8M2_9GAMM</name>
<dbReference type="PROSITE" id="PS50929">
    <property type="entry name" value="ABC_TM1F"/>
    <property type="match status" value="1"/>
</dbReference>
<evidence type="ECO:0000256" key="3">
    <source>
        <dbReference type="ARBA" id="ARBA00022989"/>
    </source>
</evidence>
<keyword evidence="3 5" id="KW-1133">Transmembrane helix</keyword>
<keyword evidence="8" id="KW-1185">Reference proteome</keyword>
<evidence type="ECO:0000313" key="7">
    <source>
        <dbReference type="EMBL" id="STX81298.1"/>
    </source>
</evidence>
<evidence type="ECO:0000313" key="8">
    <source>
        <dbReference type="Proteomes" id="UP000254794"/>
    </source>
</evidence>
<dbReference type="AlphaFoldDB" id="A0A378K8M2"/>
<evidence type="ECO:0000256" key="5">
    <source>
        <dbReference type="SAM" id="Phobius"/>
    </source>
</evidence>
<sequence length="78" mass="8517">MLNILDYSTLFSILLLSVFVSLLSLIVPIAAQTLVNLLAFGKLLQPIVTLSLIVLILMAGLGALSIWQVIVIEIIQQR</sequence>
<proteinExistence type="predicted"/>
<dbReference type="GO" id="GO:0005524">
    <property type="term" value="F:ATP binding"/>
    <property type="evidence" value="ECO:0007669"/>
    <property type="project" value="UniProtKB-KW"/>
</dbReference>
<evidence type="ECO:0000256" key="4">
    <source>
        <dbReference type="ARBA" id="ARBA00023136"/>
    </source>
</evidence>
<dbReference type="EMBL" id="UGOD01000002">
    <property type="protein sequence ID" value="STX81298.1"/>
    <property type="molecule type" value="Genomic_DNA"/>
</dbReference>
<protein>
    <submittedName>
        <fullName evidence="7">Toxin secretion ABC transporter HlyB/MsbA family ATP-binding protein</fullName>
    </submittedName>
</protein>
<feature type="domain" description="ABC transmembrane type-1" evidence="6">
    <location>
        <begin position="13"/>
        <end position="78"/>
    </location>
</feature>
<accession>A0A378K8M2</accession>
<keyword evidence="7" id="KW-0067">ATP-binding</keyword>
<keyword evidence="4 5" id="KW-0472">Membrane</keyword>
<keyword evidence="7" id="KW-0547">Nucleotide-binding</keyword>
<evidence type="ECO:0000256" key="2">
    <source>
        <dbReference type="ARBA" id="ARBA00022692"/>
    </source>
</evidence>
<organism evidence="7 8">
    <name type="scientific">Legionella busanensis</name>
    <dbReference type="NCBI Taxonomy" id="190655"/>
    <lineage>
        <taxon>Bacteria</taxon>
        <taxon>Pseudomonadati</taxon>
        <taxon>Pseudomonadota</taxon>
        <taxon>Gammaproteobacteria</taxon>
        <taxon>Legionellales</taxon>
        <taxon>Legionellaceae</taxon>
        <taxon>Legionella</taxon>
    </lineage>
</organism>
<keyword evidence="2 5" id="KW-0812">Transmembrane</keyword>
<dbReference type="GO" id="GO:0016020">
    <property type="term" value="C:membrane"/>
    <property type="evidence" value="ECO:0007669"/>
    <property type="project" value="UniProtKB-SubCell"/>
</dbReference>
<dbReference type="GO" id="GO:0140359">
    <property type="term" value="F:ABC-type transporter activity"/>
    <property type="evidence" value="ECO:0007669"/>
    <property type="project" value="InterPro"/>
</dbReference>
<feature type="transmembrane region" description="Helical" evidence="5">
    <location>
        <begin position="47"/>
        <end position="72"/>
    </location>
</feature>